<sequence length="241" mass="27280">MSMRINDPAAYRLGEELELIAAWRYRHGLDLEGKAVLELGCGAAWMTRLLSERFAPASIVATEVDRIQHDKNLATDLPGVTFRLGGAEAIADPPGTYDRVFMFKSLHHVPIPEMGQALREVHRVLRPGGLAYFSEPVYWGEFNDLMCLIHDEREVRLAAFQALVAAVDDGLFESVDEAFLDIPGTYETWEAFAERFLDVTHTDLAIDAARRTEVRAAFLRHLTPTGAHFRKPHRIDLLRRR</sequence>
<organism evidence="2 3">
    <name type="scientific">Thioflavicoccus mobilis 8321</name>
    <dbReference type="NCBI Taxonomy" id="765912"/>
    <lineage>
        <taxon>Bacteria</taxon>
        <taxon>Pseudomonadati</taxon>
        <taxon>Pseudomonadota</taxon>
        <taxon>Gammaproteobacteria</taxon>
        <taxon>Chromatiales</taxon>
        <taxon>Chromatiaceae</taxon>
        <taxon>Thioflavicoccus</taxon>
    </lineage>
</organism>
<dbReference type="InterPro" id="IPR029063">
    <property type="entry name" value="SAM-dependent_MTases_sf"/>
</dbReference>
<reference evidence="2 3" key="1">
    <citation type="submission" date="2011-09" db="EMBL/GenBank/DDBJ databases">
        <title>Complete sequence of chromosome of Thioflavicoccus mobilis 8321.</title>
        <authorList>
            <consortium name="US DOE Joint Genome Institute"/>
            <person name="Lucas S."/>
            <person name="Han J."/>
            <person name="Lapidus A."/>
            <person name="Cheng J.-F."/>
            <person name="Goodwin L."/>
            <person name="Pitluck S."/>
            <person name="Peters L."/>
            <person name="Ovchinnikova G."/>
            <person name="Lu M."/>
            <person name="Detter J.C."/>
            <person name="Han C."/>
            <person name="Tapia R."/>
            <person name="Land M."/>
            <person name="Hauser L."/>
            <person name="Kyrpides N."/>
            <person name="Ivanova N."/>
            <person name="Pagani I."/>
            <person name="Vogl K."/>
            <person name="Liu Z."/>
            <person name="Imhoff J."/>
            <person name="Thiel V."/>
            <person name="Frigaard N.-U."/>
            <person name="Bryant D."/>
            <person name="Woyke T."/>
        </authorList>
    </citation>
    <scope>NUCLEOTIDE SEQUENCE [LARGE SCALE GENOMIC DNA]</scope>
    <source>
        <strain evidence="2 3">8321</strain>
    </source>
</reference>
<evidence type="ECO:0000313" key="2">
    <source>
        <dbReference type="EMBL" id="AGA90638.1"/>
    </source>
</evidence>
<dbReference type="eggNOG" id="COG2226">
    <property type="taxonomic scope" value="Bacteria"/>
</dbReference>
<keyword evidence="3" id="KW-1185">Reference proteome</keyword>
<dbReference type="HOGENOM" id="CLU_074551_0_0_6"/>
<dbReference type="AlphaFoldDB" id="L0GV59"/>
<dbReference type="KEGG" id="tmb:Thimo_1872"/>
<dbReference type="Gene3D" id="3.40.50.150">
    <property type="entry name" value="Vaccinia Virus protein VP39"/>
    <property type="match status" value="1"/>
</dbReference>
<dbReference type="STRING" id="765912.Thimo_1872"/>
<dbReference type="Pfam" id="PF13649">
    <property type="entry name" value="Methyltransf_25"/>
    <property type="match status" value="1"/>
</dbReference>
<dbReference type="EMBL" id="CP003051">
    <property type="protein sequence ID" value="AGA90638.1"/>
    <property type="molecule type" value="Genomic_DNA"/>
</dbReference>
<dbReference type="SUPFAM" id="SSF53335">
    <property type="entry name" value="S-adenosyl-L-methionine-dependent methyltransferases"/>
    <property type="match status" value="1"/>
</dbReference>
<feature type="domain" description="Methyltransferase" evidence="1">
    <location>
        <begin position="36"/>
        <end position="129"/>
    </location>
</feature>
<dbReference type="GO" id="GO:0032259">
    <property type="term" value="P:methylation"/>
    <property type="evidence" value="ECO:0007669"/>
    <property type="project" value="UniProtKB-KW"/>
</dbReference>
<dbReference type="InterPro" id="IPR041698">
    <property type="entry name" value="Methyltransf_25"/>
</dbReference>
<gene>
    <name evidence="2" type="ORF">Thimo_1872</name>
</gene>
<keyword evidence="2" id="KW-0489">Methyltransferase</keyword>
<keyword evidence="2" id="KW-0808">Transferase</keyword>
<name>L0GV59_9GAMM</name>
<protein>
    <submittedName>
        <fullName evidence="2">Methylase involved in ubiquinone/menaquinone biosynthesis</fullName>
    </submittedName>
</protein>
<evidence type="ECO:0000313" key="3">
    <source>
        <dbReference type="Proteomes" id="UP000010816"/>
    </source>
</evidence>
<evidence type="ECO:0000259" key="1">
    <source>
        <dbReference type="Pfam" id="PF13649"/>
    </source>
</evidence>
<dbReference type="CDD" id="cd02440">
    <property type="entry name" value="AdoMet_MTases"/>
    <property type="match status" value="1"/>
</dbReference>
<keyword evidence="2" id="KW-0830">Ubiquinone</keyword>
<dbReference type="GO" id="GO:0008168">
    <property type="term" value="F:methyltransferase activity"/>
    <property type="evidence" value="ECO:0007669"/>
    <property type="project" value="UniProtKB-KW"/>
</dbReference>
<dbReference type="RefSeq" id="WP_015280779.1">
    <property type="nucleotide sequence ID" value="NC_019940.1"/>
</dbReference>
<proteinExistence type="predicted"/>
<accession>L0GV59</accession>
<dbReference type="Proteomes" id="UP000010816">
    <property type="component" value="Chromosome"/>
</dbReference>